<gene>
    <name evidence="1" type="ORF">KME15_07320</name>
</gene>
<name>A0A951Q818_9CYAN</name>
<reference evidence="1" key="1">
    <citation type="submission" date="2021-05" db="EMBL/GenBank/DDBJ databases">
        <authorList>
            <person name="Pietrasiak N."/>
            <person name="Ward R."/>
            <person name="Stajich J.E."/>
            <person name="Kurbessoian T."/>
        </authorList>
    </citation>
    <scope>NUCLEOTIDE SEQUENCE</scope>
    <source>
        <strain evidence="1">UHER 2000/2452</strain>
    </source>
</reference>
<dbReference type="EMBL" id="JAHHHD010000005">
    <property type="protein sequence ID" value="MBW4658467.1"/>
    <property type="molecule type" value="Genomic_DNA"/>
</dbReference>
<evidence type="ECO:0000313" key="1">
    <source>
        <dbReference type="EMBL" id="MBW4658467.1"/>
    </source>
</evidence>
<protein>
    <submittedName>
        <fullName evidence="1">Uncharacterized protein</fullName>
    </submittedName>
</protein>
<dbReference type="Proteomes" id="UP000757435">
    <property type="component" value="Unassembled WGS sequence"/>
</dbReference>
<accession>A0A951Q818</accession>
<evidence type="ECO:0000313" key="2">
    <source>
        <dbReference type="Proteomes" id="UP000757435"/>
    </source>
</evidence>
<proteinExistence type="predicted"/>
<sequence length="66" mass="7449">MRNEKNELEQRSLSRILQVSRGNYSNSHAVIWSVTILILDATDIATALAVRTGTFWWGASRPTKMS</sequence>
<reference evidence="1" key="2">
    <citation type="journal article" date="2022" name="Microbiol. Resour. Announc.">
        <title>Metagenome Sequencing to Explore Phylogenomics of Terrestrial Cyanobacteria.</title>
        <authorList>
            <person name="Ward R.D."/>
            <person name="Stajich J.E."/>
            <person name="Johansen J.R."/>
            <person name="Huntemann M."/>
            <person name="Clum A."/>
            <person name="Foster B."/>
            <person name="Foster B."/>
            <person name="Roux S."/>
            <person name="Palaniappan K."/>
            <person name="Varghese N."/>
            <person name="Mukherjee S."/>
            <person name="Reddy T.B.K."/>
            <person name="Daum C."/>
            <person name="Copeland A."/>
            <person name="Chen I.A."/>
            <person name="Ivanova N.N."/>
            <person name="Kyrpides N.C."/>
            <person name="Shapiro N."/>
            <person name="Eloe-Fadrosh E.A."/>
            <person name="Pietrasiak N."/>
        </authorList>
    </citation>
    <scope>NUCLEOTIDE SEQUENCE</scope>
    <source>
        <strain evidence="1">UHER 2000/2452</strain>
    </source>
</reference>
<organism evidence="1 2">
    <name type="scientific">Drouetiella hepatica Uher 2000/2452</name>
    <dbReference type="NCBI Taxonomy" id="904376"/>
    <lineage>
        <taxon>Bacteria</taxon>
        <taxon>Bacillati</taxon>
        <taxon>Cyanobacteriota</taxon>
        <taxon>Cyanophyceae</taxon>
        <taxon>Oculatellales</taxon>
        <taxon>Oculatellaceae</taxon>
        <taxon>Drouetiella</taxon>
    </lineage>
</organism>
<dbReference type="AlphaFoldDB" id="A0A951Q818"/>
<comment type="caution">
    <text evidence="1">The sequence shown here is derived from an EMBL/GenBank/DDBJ whole genome shotgun (WGS) entry which is preliminary data.</text>
</comment>